<dbReference type="AlphaFoldDB" id="A0A0G0JVI2"/>
<sequence>MPALIELREYTGHRERVPDRTFRSFLIYTAGTPDNPIKPENHLGAYFKYPDNETHGFVWHGAVNFARLGEFFNGLSKVVTGSENPTNIPGRTVEAILSVDDGRPYRILNLSKKRDLAAYRKNLLTPFAINSARWDVRDAASKQKKRLVFALTVDQPDYDPSDKRPPEVALALPENTPFTAEMLDYIRTHAESEASPKIDPSEAIVVFRVAA</sequence>
<gene>
    <name evidence="1" type="ORF">US86_C0001G0012</name>
</gene>
<organism evidence="1 2">
    <name type="scientific">Candidatus Daviesbacteria bacterium GW2011_GWA2_38_24</name>
    <dbReference type="NCBI Taxonomy" id="1618422"/>
    <lineage>
        <taxon>Bacteria</taxon>
        <taxon>Candidatus Daviesiibacteriota</taxon>
    </lineage>
</organism>
<comment type="caution">
    <text evidence="1">The sequence shown here is derived from an EMBL/GenBank/DDBJ whole genome shotgun (WGS) entry which is preliminary data.</text>
</comment>
<protein>
    <submittedName>
        <fullName evidence="1">Uncharacterized protein</fullName>
    </submittedName>
</protein>
<dbReference type="Proteomes" id="UP000034235">
    <property type="component" value="Unassembled WGS sequence"/>
</dbReference>
<dbReference type="EMBL" id="LBUP01000001">
    <property type="protein sequence ID" value="KKQ67085.1"/>
    <property type="molecule type" value="Genomic_DNA"/>
</dbReference>
<accession>A0A0G0JVI2</accession>
<proteinExistence type="predicted"/>
<name>A0A0G0JVI2_9BACT</name>
<evidence type="ECO:0000313" key="1">
    <source>
        <dbReference type="EMBL" id="KKQ67085.1"/>
    </source>
</evidence>
<evidence type="ECO:0000313" key="2">
    <source>
        <dbReference type="Proteomes" id="UP000034235"/>
    </source>
</evidence>
<reference evidence="1 2" key="1">
    <citation type="journal article" date="2015" name="Nature">
        <title>rRNA introns, odd ribosomes, and small enigmatic genomes across a large radiation of phyla.</title>
        <authorList>
            <person name="Brown C.T."/>
            <person name="Hug L.A."/>
            <person name="Thomas B.C."/>
            <person name="Sharon I."/>
            <person name="Castelle C.J."/>
            <person name="Singh A."/>
            <person name="Wilkins M.J."/>
            <person name="Williams K.H."/>
            <person name="Banfield J.F."/>
        </authorList>
    </citation>
    <scope>NUCLEOTIDE SEQUENCE [LARGE SCALE GENOMIC DNA]</scope>
</reference>